<keyword evidence="3" id="KW-1185">Reference proteome</keyword>
<proteinExistence type="predicted"/>
<sequence>MGQRHQIFIVAKVITQDLVTRYRCVGAYHHQWCYGRLPLRGARRFLDLLKQKDNANIVKAELATLNRLRTYGTDVPKDSFVYAPAPYALFLVAQAFCVDLDTSLPPGSEPTAPPMPPYSSGVSFTHSILNATMGSSHGDNNDGITVFDITTPDEPSYCHVSVGGIESEEDVESWVPLTAEQYCRAYYPDHADSEHPDEQEKDVRLVIESLREERLITLDVLAETWPDEYKVPKVPSKAAVSIDTQPNDAFPTLVELTLGPAIEHGLKTGDLEPLEDLVWHPGKGSAIRAILQRQNPFPDSGLSLLTTLVQHETKTTSPTTLDLSGFSLSDDQLLEVLKECQIVELNLLDLSRNSCLSIDVLPLVLRERPDLKRLILLETSIADADLSQLLSNEPSLFVRLEELVHPLFLSLDKPSYPTRFLFIGFDYAPILTALPIFSPSAVVQSLKDVLSILAGQNPYFKMTGMVSHSAFSSTRSAGVPWSQRRVPCIPAATLPTESRSGRTWVFALRWDMFGKSKYGFASRDWVEGGKPTSYDLRGFLEAMQQEGRGSVPESDVEELEEILTRLDQRAERMTQEKGEDFFKSMAVQELIRSFIGFEGRSDKTHSSPRIFYMAQPPSNSFLRGWKRRGRPQTSPSEPTSSRPPRIEGRHSSRPNTATGNPTSLPGTAGPLSPRSPSIFRVFKHNHSSSTSLVSLEEVLLTPTRASTPFQTNSSPSRVQADERPLPPLPPCRPPRPPSLHLDVVDTARDGARSFATAKLAPRPQTSRSRPGAAMQAESTSRRSGPLSDPSDSDSSADEDASVTGFELSLFPAPPPLSRRRRHKPPPLVLRPSASVVRLPPSPGFSDSYDSSPVATPTTARSPPPRPILKKPLVSRRGLTFSPPSSPPSSPLPPSPVTAVPIITTTARLRPAQSVPHLPAFTGSHRNTSSDSIAHTRRPPLPIHAVQCGYAI</sequence>
<feature type="compositionally biased region" description="Pro residues" evidence="1">
    <location>
        <begin position="883"/>
        <end position="895"/>
    </location>
</feature>
<dbReference type="Proteomes" id="UP000815677">
    <property type="component" value="Unassembled WGS sequence"/>
</dbReference>
<dbReference type="Gene3D" id="3.80.10.10">
    <property type="entry name" value="Ribonuclease Inhibitor"/>
    <property type="match status" value="1"/>
</dbReference>
<name>A0ABQ0LTS3_MYCCL</name>
<feature type="compositionally biased region" description="Polar residues" evidence="1">
    <location>
        <begin position="704"/>
        <end position="717"/>
    </location>
</feature>
<evidence type="ECO:0000313" key="3">
    <source>
        <dbReference type="Proteomes" id="UP000815677"/>
    </source>
</evidence>
<feature type="region of interest" description="Disordered" evidence="1">
    <location>
        <begin position="704"/>
        <end position="739"/>
    </location>
</feature>
<gene>
    <name evidence="2" type="ORF">MCHLO_10922</name>
</gene>
<feature type="compositionally biased region" description="Acidic residues" evidence="1">
    <location>
        <begin position="790"/>
        <end position="800"/>
    </location>
</feature>
<reference evidence="2" key="1">
    <citation type="submission" date="2014-09" db="EMBL/GenBank/DDBJ databases">
        <title>Genome sequence of the luminous mushroom Mycena chlorophos for searching fungal bioluminescence genes.</title>
        <authorList>
            <person name="Tanaka Y."/>
            <person name="Kasuga D."/>
            <person name="Oba Y."/>
            <person name="Hase S."/>
            <person name="Sato K."/>
            <person name="Oba Y."/>
            <person name="Sakakibara Y."/>
        </authorList>
    </citation>
    <scope>NUCLEOTIDE SEQUENCE</scope>
</reference>
<feature type="compositionally biased region" description="Low complexity" evidence="1">
    <location>
        <begin position="850"/>
        <end position="860"/>
    </location>
</feature>
<dbReference type="InterPro" id="IPR032675">
    <property type="entry name" value="LRR_dom_sf"/>
</dbReference>
<feature type="region of interest" description="Disordered" evidence="1">
    <location>
        <begin position="754"/>
        <end position="938"/>
    </location>
</feature>
<dbReference type="SUPFAM" id="SSF52047">
    <property type="entry name" value="RNI-like"/>
    <property type="match status" value="1"/>
</dbReference>
<accession>A0ABQ0LTS3</accession>
<evidence type="ECO:0000313" key="2">
    <source>
        <dbReference type="EMBL" id="GAT54039.1"/>
    </source>
</evidence>
<feature type="compositionally biased region" description="Low complexity" evidence="1">
    <location>
        <begin position="631"/>
        <end position="643"/>
    </location>
</feature>
<feature type="compositionally biased region" description="Polar residues" evidence="1">
    <location>
        <begin position="653"/>
        <end position="665"/>
    </location>
</feature>
<feature type="region of interest" description="Disordered" evidence="1">
    <location>
        <begin position="621"/>
        <end position="676"/>
    </location>
</feature>
<evidence type="ECO:0000256" key="1">
    <source>
        <dbReference type="SAM" id="MobiDB-lite"/>
    </source>
</evidence>
<organism evidence="2 3">
    <name type="scientific">Mycena chlorophos</name>
    <name type="common">Agaric fungus</name>
    <name type="synonym">Agaricus chlorophos</name>
    <dbReference type="NCBI Taxonomy" id="658473"/>
    <lineage>
        <taxon>Eukaryota</taxon>
        <taxon>Fungi</taxon>
        <taxon>Dikarya</taxon>
        <taxon>Basidiomycota</taxon>
        <taxon>Agaricomycotina</taxon>
        <taxon>Agaricomycetes</taxon>
        <taxon>Agaricomycetidae</taxon>
        <taxon>Agaricales</taxon>
        <taxon>Marasmiineae</taxon>
        <taxon>Mycenaceae</taxon>
        <taxon>Mycena</taxon>
    </lineage>
</organism>
<dbReference type="EMBL" id="DF848493">
    <property type="protein sequence ID" value="GAT54039.1"/>
    <property type="molecule type" value="Genomic_DNA"/>
</dbReference>
<feature type="compositionally biased region" description="Polar residues" evidence="1">
    <location>
        <begin position="923"/>
        <end position="932"/>
    </location>
</feature>
<feature type="compositionally biased region" description="Pro residues" evidence="1">
    <location>
        <begin position="725"/>
        <end position="737"/>
    </location>
</feature>
<protein>
    <submittedName>
        <fullName evidence="2">Uncharacterized protein</fullName>
    </submittedName>
</protein>